<dbReference type="GO" id="GO:0006367">
    <property type="term" value="P:transcription initiation at RNA polymerase II promoter"/>
    <property type="evidence" value="ECO:0007669"/>
    <property type="project" value="TreeGrafter"/>
</dbReference>
<evidence type="ECO:0000256" key="1">
    <source>
        <dbReference type="PROSITE-ProRule" id="PRU00221"/>
    </source>
</evidence>
<accession>W7QEI0</accession>
<dbReference type="InterPro" id="IPR036322">
    <property type="entry name" value="WD40_repeat_dom_sf"/>
</dbReference>
<feature type="repeat" description="WD" evidence="1">
    <location>
        <begin position="244"/>
        <end position="273"/>
    </location>
</feature>
<reference evidence="2 3" key="1">
    <citation type="journal article" date="2014" name="Genome Announc.">
        <title>Draft Genome Sequence of the Agar-Degrading Bacterium Catenovulum sp. Strain DS-2, Isolated from Intestines of Haliotis diversicolor.</title>
        <authorList>
            <person name="Shan D."/>
            <person name="Li X."/>
            <person name="Gu Z."/>
            <person name="Wei G."/>
            <person name="Gao Z."/>
            <person name="Shao Z."/>
        </authorList>
    </citation>
    <scope>NUCLEOTIDE SEQUENCE [LARGE SCALE GENOMIC DNA]</scope>
    <source>
        <strain evidence="2 3">DS-2</strain>
    </source>
</reference>
<dbReference type="eggNOG" id="COG2319">
    <property type="taxonomic scope" value="Bacteria"/>
</dbReference>
<dbReference type="Proteomes" id="UP000019276">
    <property type="component" value="Unassembled WGS sequence"/>
</dbReference>
<evidence type="ECO:0000313" key="2">
    <source>
        <dbReference type="EMBL" id="EWH10326.1"/>
    </source>
</evidence>
<keyword evidence="1" id="KW-0853">WD repeat</keyword>
<dbReference type="SUPFAM" id="SSF50978">
    <property type="entry name" value="WD40 repeat-like"/>
    <property type="match status" value="1"/>
</dbReference>
<dbReference type="PATRIC" id="fig|1328313.3.peg.1762"/>
<name>W7QEI0_9ALTE</name>
<dbReference type="STRING" id="1328313.DS2_08630"/>
<evidence type="ECO:0000313" key="3">
    <source>
        <dbReference type="Proteomes" id="UP000019276"/>
    </source>
</evidence>
<feature type="repeat" description="WD" evidence="1">
    <location>
        <begin position="150"/>
        <end position="191"/>
    </location>
</feature>
<organism evidence="2 3">
    <name type="scientific">Catenovulum agarivorans DS-2</name>
    <dbReference type="NCBI Taxonomy" id="1328313"/>
    <lineage>
        <taxon>Bacteria</taxon>
        <taxon>Pseudomonadati</taxon>
        <taxon>Pseudomonadota</taxon>
        <taxon>Gammaproteobacteria</taxon>
        <taxon>Alteromonadales</taxon>
        <taxon>Alteromonadaceae</taxon>
        <taxon>Catenovulum</taxon>
    </lineage>
</organism>
<dbReference type="PROSITE" id="PS50082">
    <property type="entry name" value="WD_REPEATS_2"/>
    <property type="match status" value="2"/>
</dbReference>
<comment type="caution">
    <text evidence="2">The sequence shown here is derived from an EMBL/GenBank/DDBJ whole genome shotgun (WGS) entry which is preliminary data.</text>
</comment>
<dbReference type="PANTHER" id="PTHR19879:SF1">
    <property type="entry name" value="CANNONBALL-RELATED"/>
    <property type="match status" value="1"/>
</dbReference>
<dbReference type="PANTHER" id="PTHR19879">
    <property type="entry name" value="TRANSCRIPTION INITIATION FACTOR TFIID"/>
    <property type="match status" value="1"/>
</dbReference>
<dbReference type="EMBL" id="ARZY01000013">
    <property type="protein sequence ID" value="EWH10326.1"/>
    <property type="molecule type" value="Genomic_DNA"/>
</dbReference>
<proteinExistence type="predicted"/>
<dbReference type="SMART" id="SM00320">
    <property type="entry name" value="WD40"/>
    <property type="match status" value="3"/>
</dbReference>
<dbReference type="InterPro" id="IPR001680">
    <property type="entry name" value="WD40_rpt"/>
</dbReference>
<sequence length="316" mass="35610">MLLCLVQLLLACSKPQTKAELSFNHAPHGSVNAYISEDGQYSVNINHDNTVYFWNLKKQSLTYIWQQSSQLNDPIYLAHIASNNQYVVTAASSAFALWDAHSGKNLGYWQVKDAKIRDIKVNNAGSAIFIAQSDGKIIVFNPNQQSRLEFYGHSHAVNHLDIDDQGEWVLSVADDYSALYWHAATGKVKHKYTMPSRIHFAKLLTANLGYITTTTEHQIIDLHSGVVKFSLAGLDKTYTSAAYWYAEQNYLITGHSQQQINLWDIKTGKRIKTWSAQAKSSRAVDGGMIQSLAIDHEYPYIVSQSSIGFTEYWKIP</sequence>
<dbReference type="Pfam" id="PF00400">
    <property type="entry name" value="WD40"/>
    <property type="match status" value="1"/>
</dbReference>
<dbReference type="Gene3D" id="2.130.10.10">
    <property type="entry name" value="YVTN repeat-like/Quinoprotein amine dehydrogenase"/>
    <property type="match status" value="2"/>
</dbReference>
<dbReference type="AlphaFoldDB" id="W7QEI0"/>
<protein>
    <submittedName>
        <fullName evidence="2">WD-40 repeat-containing protein</fullName>
    </submittedName>
</protein>
<dbReference type="InterPro" id="IPR015943">
    <property type="entry name" value="WD40/YVTN_repeat-like_dom_sf"/>
</dbReference>
<gene>
    <name evidence="2" type="ORF">DS2_08630</name>
</gene>
<keyword evidence="3" id="KW-1185">Reference proteome</keyword>